<dbReference type="EMBL" id="KN832018">
    <property type="protein sequence ID" value="KIN98232.1"/>
    <property type="molecule type" value="Genomic_DNA"/>
</dbReference>
<name>A0A0C3IMR5_PISTI</name>
<feature type="non-terminal residue" evidence="1">
    <location>
        <position position="258"/>
    </location>
</feature>
<dbReference type="Proteomes" id="UP000054217">
    <property type="component" value="Unassembled WGS sequence"/>
</dbReference>
<reference evidence="1 2" key="1">
    <citation type="submission" date="2014-04" db="EMBL/GenBank/DDBJ databases">
        <authorList>
            <consortium name="DOE Joint Genome Institute"/>
            <person name="Kuo A."/>
            <person name="Kohler A."/>
            <person name="Costa M.D."/>
            <person name="Nagy L.G."/>
            <person name="Floudas D."/>
            <person name="Copeland A."/>
            <person name="Barry K.W."/>
            <person name="Cichocki N."/>
            <person name="Veneault-Fourrey C."/>
            <person name="LaButti K."/>
            <person name="Lindquist E.A."/>
            <person name="Lipzen A."/>
            <person name="Lundell T."/>
            <person name="Morin E."/>
            <person name="Murat C."/>
            <person name="Sun H."/>
            <person name="Tunlid A."/>
            <person name="Henrissat B."/>
            <person name="Grigoriev I.V."/>
            <person name="Hibbett D.S."/>
            <person name="Martin F."/>
            <person name="Nordberg H.P."/>
            <person name="Cantor M.N."/>
            <person name="Hua S.X."/>
        </authorList>
    </citation>
    <scope>NUCLEOTIDE SEQUENCE [LARGE SCALE GENOMIC DNA]</scope>
    <source>
        <strain evidence="1 2">Marx 270</strain>
    </source>
</reference>
<dbReference type="OrthoDB" id="2644493at2759"/>
<sequence length="258" mass="28639">PNVSADMPPRPEFTPFTIPYLCVSKPYDGKGFRTYPERHGWIIHMKDEKCHVLCPPGICRDGMSLADIGHTRQAQPPILSRVDGMPVTASDKVAFLQAWLFFGVLTEVSALCGLELDVEVEFIVGNGSVSTAKLNGLPGRWFAAAVKKNRAGDPALMEHILSIARHAVLMLSEELAKDGTRRFEYTYAECRVLHSLDITARIVALHLLLHVYIPGFMVTNENGWGHERILKSVDWTGRECEGLDQLSDIAQTELAEQG</sequence>
<keyword evidence="2" id="KW-1185">Reference proteome</keyword>
<feature type="non-terminal residue" evidence="1">
    <location>
        <position position="1"/>
    </location>
</feature>
<organism evidence="1 2">
    <name type="scientific">Pisolithus tinctorius Marx 270</name>
    <dbReference type="NCBI Taxonomy" id="870435"/>
    <lineage>
        <taxon>Eukaryota</taxon>
        <taxon>Fungi</taxon>
        <taxon>Dikarya</taxon>
        <taxon>Basidiomycota</taxon>
        <taxon>Agaricomycotina</taxon>
        <taxon>Agaricomycetes</taxon>
        <taxon>Agaricomycetidae</taxon>
        <taxon>Boletales</taxon>
        <taxon>Sclerodermatineae</taxon>
        <taxon>Pisolithaceae</taxon>
        <taxon>Pisolithus</taxon>
    </lineage>
</organism>
<dbReference type="AlphaFoldDB" id="A0A0C3IMR5"/>
<gene>
    <name evidence="1" type="ORF">M404DRAFT_60229</name>
</gene>
<accession>A0A0C3IMR5</accession>
<dbReference type="HOGENOM" id="CLU_1079917_0_0_1"/>
<dbReference type="InParanoid" id="A0A0C3IMR5"/>
<protein>
    <submittedName>
        <fullName evidence="1">Uncharacterized protein</fullName>
    </submittedName>
</protein>
<evidence type="ECO:0000313" key="1">
    <source>
        <dbReference type="EMBL" id="KIN98232.1"/>
    </source>
</evidence>
<reference evidence="2" key="2">
    <citation type="submission" date="2015-01" db="EMBL/GenBank/DDBJ databases">
        <title>Evolutionary Origins and Diversification of the Mycorrhizal Mutualists.</title>
        <authorList>
            <consortium name="DOE Joint Genome Institute"/>
            <consortium name="Mycorrhizal Genomics Consortium"/>
            <person name="Kohler A."/>
            <person name="Kuo A."/>
            <person name="Nagy L.G."/>
            <person name="Floudas D."/>
            <person name="Copeland A."/>
            <person name="Barry K.W."/>
            <person name="Cichocki N."/>
            <person name="Veneault-Fourrey C."/>
            <person name="LaButti K."/>
            <person name="Lindquist E.A."/>
            <person name="Lipzen A."/>
            <person name="Lundell T."/>
            <person name="Morin E."/>
            <person name="Murat C."/>
            <person name="Riley R."/>
            <person name="Ohm R."/>
            <person name="Sun H."/>
            <person name="Tunlid A."/>
            <person name="Henrissat B."/>
            <person name="Grigoriev I.V."/>
            <person name="Hibbett D.S."/>
            <person name="Martin F."/>
        </authorList>
    </citation>
    <scope>NUCLEOTIDE SEQUENCE [LARGE SCALE GENOMIC DNA]</scope>
    <source>
        <strain evidence="2">Marx 270</strain>
    </source>
</reference>
<evidence type="ECO:0000313" key="2">
    <source>
        <dbReference type="Proteomes" id="UP000054217"/>
    </source>
</evidence>
<proteinExistence type="predicted"/>